<dbReference type="EMBL" id="JAKZEU010000002">
    <property type="protein sequence ID" value="MCQ0970344.1"/>
    <property type="molecule type" value="Genomic_DNA"/>
</dbReference>
<sequence length="189" mass="21390">MAIEELPDDVLIYLMASRYCDTDLLTAAAWDLFDLLPKGWERVQGIVDWVNNHITFNYQDADSTRTAHGAFEQKKGVCRDFAHLAISFCRAMNIPARYINGHLGDIRIKPPADPMDFAAWMQVYLAGRWWTFDPRNNAARVGRIVIGHGRDAADVALLSSFGGHRLEAFTVWTDEVDEAGNKIEQTNYV</sequence>
<dbReference type="InterPro" id="IPR002931">
    <property type="entry name" value="Transglutaminase-like"/>
</dbReference>
<comment type="caution">
    <text evidence="2">The sequence shown here is derived from an EMBL/GenBank/DDBJ whole genome shotgun (WGS) entry which is preliminary data.</text>
</comment>
<proteinExistence type="predicted"/>
<evidence type="ECO:0000313" key="3">
    <source>
        <dbReference type="Proteomes" id="UP001203945"/>
    </source>
</evidence>
<organism evidence="2 3">
    <name type="scientific">Paracoccus albicereus</name>
    <dbReference type="NCBI Taxonomy" id="2922394"/>
    <lineage>
        <taxon>Bacteria</taxon>
        <taxon>Pseudomonadati</taxon>
        <taxon>Pseudomonadota</taxon>
        <taxon>Alphaproteobacteria</taxon>
        <taxon>Rhodobacterales</taxon>
        <taxon>Paracoccaceae</taxon>
        <taxon>Paracoccus</taxon>
    </lineage>
</organism>
<protein>
    <submittedName>
        <fullName evidence="2">Transglutaminase family protein</fullName>
    </submittedName>
</protein>
<dbReference type="SUPFAM" id="SSF54001">
    <property type="entry name" value="Cysteine proteinases"/>
    <property type="match status" value="1"/>
</dbReference>
<dbReference type="PANTHER" id="PTHR33490">
    <property type="entry name" value="BLR5614 PROTEIN-RELATED"/>
    <property type="match status" value="1"/>
</dbReference>
<evidence type="ECO:0000259" key="1">
    <source>
        <dbReference type="SMART" id="SM00460"/>
    </source>
</evidence>
<name>A0ABT1MQE2_9RHOB</name>
<feature type="domain" description="Transglutaminase-like" evidence="1">
    <location>
        <begin position="70"/>
        <end position="136"/>
    </location>
</feature>
<dbReference type="PANTHER" id="PTHR33490:SF12">
    <property type="entry name" value="BLL5557 PROTEIN"/>
    <property type="match status" value="1"/>
</dbReference>
<dbReference type="Gene3D" id="3.10.620.30">
    <property type="match status" value="1"/>
</dbReference>
<gene>
    <name evidence="2" type="ORF">MLD63_07895</name>
</gene>
<reference evidence="2 3" key="1">
    <citation type="submission" date="2022-03" db="EMBL/GenBank/DDBJ databases">
        <authorList>
            <person name="He Y."/>
        </authorList>
    </citation>
    <scope>NUCLEOTIDE SEQUENCE [LARGE SCALE GENOMIC DNA]</scope>
    <source>
        <strain evidence="2 3">TK19116</strain>
    </source>
</reference>
<dbReference type="Proteomes" id="UP001203945">
    <property type="component" value="Unassembled WGS sequence"/>
</dbReference>
<dbReference type="Pfam" id="PF01841">
    <property type="entry name" value="Transglut_core"/>
    <property type="match status" value="1"/>
</dbReference>
<evidence type="ECO:0000313" key="2">
    <source>
        <dbReference type="EMBL" id="MCQ0970344.1"/>
    </source>
</evidence>
<keyword evidence="3" id="KW-1185">Reference proteome</keyword>
<accession>A0ABT1MQE2</accession>
<dbReference type="InterPro" id="IPR038765">
    <property type="entry name" value="Papain-like_cys_pep_sf"/>
</dbReference>
<dbReference type="SMART" id="SM00460">
    <property type="entry name" value="TGc"/>
    <property type="match status" value="1"/>
</dbReference>